<keyword evidence="3 5" id="KW-1133">Transmembrane helix</keyword>
<evidence type="ECO:0000256" key="5">
    <source>
        <dbReference type="RuleBase" id="RU362022"/>
    </source>
</evidence>
<keyword evidence="4 5" id="KW-0472">Membrane</keyword>
<dbReference type="STRING" id="933084.A0A067P8X4"/>
<evidence type="ECO:0000313" key="7">
    <source>
        <dbReference type="Proteomes" id="UP000027265"/>
    </source>
</evidence>
<evidence type="ECO:0000256" key="3">
    <source>
        <dbReference type="ARBA" id="ARBA00022989"/>
    </source>
</evidence>
<dbReference type="Pfam" id="PF04140">
    <property type="entry name" value="ICMT"/>
    <property type="match status" value="1"/>
</dbReference>
<organism evidence="6 7">
    <name type="scientific">Jaapia argillacea MUCL 33604</name>
    <dbReference type="NCBI Taxonomy" id="933084"/>
    <lineage>
        <taxon>Eukaryota</taxon>
        <taxon>Fungi</taxon>
        <taxon>Dikarya</taxon>
        <taxon>Basidiomycota</taxon>
        <taxon>Agaricomycotina</taxon>
        <taxon>Agaricomycetes</taxon>
        <taxon>Agaricomycetidae</taxon>
        <taxon>Jaapiales</taxon>
        <taxon>Jaapiaceae</taxon>
        <taxon>Jaapia</taxon>
    </lineage>
</organism>
<keyword evidence="5" id="KW-0949">S-adenosyl-L-methionine</keyword>
<keyword evidence="7" id="KW-1185">Reference proteome</keyword>
<keyword evidence="5" id="KW-0489">Methyltransferase</keyword>
<sequence>MAHPPLLKIPLLLILAGSHHISFTPPNKPHSSHELSAPSLWENGIRRFMNLTHFVKAVVWTAAIGEATILLTQRYPSIPLAHQITRLLVHNRQSSPELTTTLAFLLGLLLVLAGTSIRYRCYRALGRLFTFELNIRPKHRLVTSGPYSIVRHPSYTGTLLCDMGVFLWLFSRGSLVRECGIIENQAARLVLLAYVLVAGTVATALVRRIPAEDAMMKKEFGKDWDDWARRVPYKLLPGVY</sequence>
<dbReference type="HOGENOM" id="CLU_065200_6_0_1"/>
<gene>
    <name evidence="6" type="ORF">JAAARDRAFT_62651</name>
</gene>
<dbReference type="GO" id="GO:0005789">
    <property type="term" value="C:endoplasmic reticulum membrane"/>
    <property type="evidence" value="ECO:0007669"/>
    <property type="project" value="UniProtKB-SubCell"/>
</dbReference>
<feature type="transmembrane region" description="Helical" evidence="5">
    <location>
        <begin position="191"/>
        <end position="209"/>
    </location>
</feature>
<comment type="catalytic activity">
    <reaction evidence="5">
        <text>[protein]-C-terminal S-[(2E,6E)-farnesyl]-L-cysteine + S-adenosyl-L-methionine = [protein]-C-terminal S-[(2E,6E)-farnesyl]-L-cysteine methyl ester + S-adenosyl-L-homocysteine</text>
        <dbReference type="Rhea" id="RHEA:21672"/>
        <dbReference type="Rhea" id="RHEA-COMP:12125"/>
        <dbReference type="Rhea" id="RHEA-COMP:12126"/>
        <dbReference type="ChEBI" id="CHEBI:57856"/>
        <dbReference type="ChEBI" id="CHEBI:59789"/>
        <dbReference type="ChEBI" id="CHEBI:90510"/>
        <dbReference type="ChEBI" id="CHEBI:90511"/>
        <dbReference type="EC" id="2.1.1.100"/>
    </reaction>
</comment>
<comment type="subcellular location">
    <subcellularLocation>
        <location evidence="5">Endoplasmic reticulum membrane</location>
        <topology evidence="5">Multi-pass membrane protein</topology>
    </subcellularLocation>
    <subcellularLocation>
        <location evidence="1">Membrane</location>
        <topology evidence="1">Multi-pass membrane protein</topology>
    </subcellularLocation>
</comment>
<dbReference type="Proteomes" id="UP000027265">
    <property type="component" value="Unassembled WGS sequence"/>
</dbReference>
<dbReference type="PANTHER" id="PTHR12714">
    <property type="entry name" value="PROTEIN-S ISOPRENYLCYSTEINE O-METHYLTRANSFERASE"/>
    <property type="match status" value="1"/>
</dbReference>
<dbReference type="Gene3D" id="1.20.120.1630">
    <property type="match status" value="1"/>
</dbReference>
<protein>
    <recommendedName>
        <fullName evidence="5">Protein-S-isoprenylcysteine O-methyltransferase</fullName>
        <ecNumber evidence="5">2.1.1.100</ecNumber>
    </recommendedName>
</protein>
<proteinExistence type="inferred from homology"/>
<name>A0A067P8X4_9AGAM</name>
<evidence type="ECO:0000256" key="1">
    <source>
        <dbReference type="ARBA" id="ARBA00004141"/>
    </source>
</evidence>
<dbReference type="InParanoid" id="A0A067P8X4"/>
<accession>A0A067P8X4</accession>
<dbReference type="EMBL" id="KL197750">
    <property type="protein sequence ID" value="KDQ51244.1"/>
    <property type="molecule type" value="Genomic_DNA"/>
</dbReference>
<evidence type="ECO:0000313" key="6">
    <source>
        <dbReference type="EMBL" id="KDQ51244.1"/>
    </source>
</evidence>
<keyword evidence="5" id="KW-0256">Endoplasmic reticulum</keyword>
<keyword evidence="5" id="KW-0808">Transferase</keyword>
<evidence type="ECO:0000256" key="2">
    <source>
        <dbReference type="ARBA" id="ARBA00022692"/>
    </source>
</evidence>
<keyword evidence="2 5" id="KW-0812">Transmembrane</keyword>
<dbReference type="OrthoDB" id="422086at2759"/>
<dbReference type="InterPro" id="IPR007269">
    <property type="entry name" value="ICMT_MeTrfase"/>
</dbReference>
<dbReference type="AlphaFoldDB" id="A0A067P8X4"/>
<dbReference type="GO" id="GO:0004671">
    <property type="term" value="F:protein C-terminal S-isoprenylcysteine carboxyl O-methyltransferase activity"/>
    <property type="evidence" value="ECO:0007669"/>
    <property type="project" value="UniProtKB-EC"/>
</dbReference>
<comment type="similarity">
    <text evidence="5">Belongs to the class VI-like SAM-binding methyltransferase superfamily. Isoprenylcysteine carboxyl methyltransferase family.</text>
</comment>
<dbReference type="GO" id="GO:0032259">
    <property type="term" value="P:methylation"/>
    <property type="evidence" value="ECO:0007669"/>
    <property type="project" value="UniProtKB-KW"/>
</dbReference>
<comment type="caution">
    <text evidence="5">Lacks conserved residue(s) required for the propagation of feature annotation.</text>
</comment>
<dbReference type="EC" id="2.1.1.100" evidence="5"/>
<feature type="transmembrane region" description="Helical" evidence="5">
    <location>
        <begin position="98"/>
        <end position="117"/>
    </location>
</feature>
<dbReference type="PANTHER" id="PTHR12714:SF9">
    <property type="entry name" value="PROTEIN-S-ISOPRENYLCYSTEINE O-METHYLTRANSFERASE"/>
    <property type="match status" value="1"/>
</dbReference>
<reference evidence="7" key="1">
    <citation type="journal article" date="2014" name="Proc. Natl. Acad. Sci. U.S.A.">
        <title>Extensive sampling of basidiomycete genomes demonstrates inadequacy of the white-rot/brown-rot paradigm for wood decay fungi.</title>
        <authorList>
            <person name="Riley R."/>
            <person name="Salamov A.A."/>
            <person name="Brown D.W."/>
            <person name="Nagy L.G."/>
            <person name="Floudas D."/>
            <person name="Held B.W."/>
            <person name="Levasseur A."/>
            <person name="Lombard V."/>
            <person name="Morin E."/>
            <person name="Otillar R."/>
            <person name="Lindquist E.A."/>
            <person name="Sun H."/>
            <person name="LaButti K.M."/>
            <person name="Schmutz J."/>
            <person name="Jabbour D."/>
            <person name="Luo H."/>
            <person name="Baker S.E."/>
            <person name="Pisabarro A.G."/>
            <person name="Walton J.D."/>
            <person name="Blanchette R.A."/>
            <person name="Henrissat B."/>
            <person name="Martin F."/>
            <person name="Cullen D."/>
            <person name="Hibbett D.S."/>
            <person name="Grigoriev I.V."/>
        </authorList>
    </citation>
    <scope>NUCLEOTIDE SEQUENCE [LARGE SCALE GENOMIC DNA]</scope>
    <source>
        <strain evidence="7">MUCL 33604</strain>
    </source>
</reference>
<evidence type="ECO:0000256" key="4">
    <source>
        <dbReference type="ARBA" id="ARBA00023136"/>
    </source>
</evidence>